<comment type="caution">
    <text evidence="1">The sequence shown here is derived from an EMBL/GenBank/DDBJ whole genome shotgun (WGS) entry which is preliminary data.</text>
</comment>
<dbReference type="Proteomes" id="UP000612899">
    <property type="component" value="Unassembled WGS sequence"/>
</dbReference>
<proteinExistence type="predicted"/>
<evidence type="ECO:0000313" key="1">
    <source>
        <dbReference type="EMBL" id="GIH10620.1"/>
    </source>
</evidence>
<gene>
    <name evidence="1" type="ORF">Rhe02_86870</name>
</gene>
<evidence type="ECO:0000313" key="2">
    <source>
        <dbReference type="Proteomes" id="UP000612899"/>
    </source>
</evidence>
<dbReference type="RefSeq" id="WP_203914333.1">
    <property type="nucleotide sequence ID" value="NZ_BONY01000100.1"/>
</dbReference>
<dbReference type="AlphaFoldDB" id="A0A8J3QGU9"/>
<accession>A0A8J3QGU9</accession>
<protein>
    <submittedName>
        <fullName evidence="1">Uncharacterized protein</fullName>
    </submittedName>
</protein>
<keyword evidence="2" id="KW-1185">Reference proteome</keyword>
<dbReference type="EMBL" id="BONY01000100">
    <property type="protein sequence ID" value="GIH10620.1"/>
    <property type="molecule type" value="Genomic_DNA"/>
</dbReference>
<organism evidence="1 2">
    <name type="scientific">Rhizocola hellebori</name>
    <dbReference type="NCBI Taxonomy" id="1392758"/>
    <lineage>
        <taxon>Bacteria</taxon>
        <taxon>Bacillati</taxon>
        <taxon>Actinomycetota</taxon>
        <taxon>Actinomycetes</taxon>
        <taxon>Micromonosporales</taxon>
        <taxon>Micromonosporaceae</taxon>
        <taxon>Rhizocola</taxon>
    </lineage>
</organism>
<sequence>MKQLIYPATRAVEHACTQAGVVPQRLFAVLLPLWQVEVGADVQEEQQFEVIDHFIVRAIAEGDLHDRDALVAFLGLPAGLVDRCLAYLRRIGHVTDPGPRLDLTDLGRESVSAGVRKVVKSSRQTILIERQTGWPLPRAHYDAGVAVLDSPEPVQGQLFDSTRFLRVFTAAGFDPQVLARLETHPDRDGFNLPSGLHNLRQGEVSEGFLPAYLIETTDGQLLGYSALGEHRDDFVEKVFAATPVHHLVQAESADSPAEIWREWLAQTPAYGSGELEQLPDGRWRVVLTAGDFGEAPKVPLIQLGAYRLRENHFLQVWCEDEATRQAALYRRTLGISTLPEVTTEAELLRRMRNLAGTLQVPEITMKQLREHAQHVGGGRHLDRLDALADRH</sequence>
<reference evidence="1" key="1">
    <citation type="submission" date="2021-01" db="EMBL/GenBank/DDBJ databases">
        <title>Whole genome shotgun sequence of Rhizocola hellebori NBRC 109834.</title>
        <authorList>
            <person name="Komaki H."/>
            <person name="Tamura T."/>
        </authorList>
    </citation>
    <scope>NUCLEOTIDE SEQUENCE</scope>
    <source>
        <strain evidence="1">NBRC 109834</strain>
    </source>
</reference>
<name>A0A8J3QGU9_9ACTN</name>